<evidence type="ECO:0000313" key="3">
    <source>
        <dbReference type="WBParaSite" id="nRc.2.0.1.t42616-RA"/>
    </source>
</evidence>
<accession>A0A915KUL1</accession>
<keyword evidence="2" id="KW-1185">Reference proteome</keyword>
<sequence length="148" mass="16781">MTTPSTSSASAADEPPPYRESINVNKCYVRWAEQQPDQNDLSSACEGTVPNGFHSLKVLRRTIHPKLLTALKVPKKKKKKQKDERNKSLDVSDNEDLALQPQSIFDDLERLQAAITSAMKSNLLDRLIELLNFPVSPMYKFAIRDRLQ</sequence>
<feature type="region of interest" description="Disordered" evidence="1">
    <location>
        <begin position="70"/>
        <end position="94"/>
    </location>
</feature>
<proteinExistence type="predicted"/>
<organism evidence="2 3">
    <name type="scientific">Romanomermis culicivorax</name>
    <name type="common">Nematode worm</name>
    <dbReference type="NCBI Taxonomy" id="13658"/>
    <lineage>
        <taxon>Eukaryota</taxon>
        <taxon>Metazoa</taxon>
        <taxon>Ecdysozoa</taxon>
        <taxon>Nematoda</taxon>
        <taxon>Enoplea</taxon>
        <taxon>Dorylaimia</taxon>
        <taxon>Mermithida</taxon>
        <taxon>Mermithoidea</taxon>
        <taxon>Mermithidae</taxon>
        <taxon>Romanomermis</taxon>
    </lineage>
</organism>
<feature type="region of interest" description="Disordered" evidence="1">
    <location>
        <begin position="1"/>
        <end position="20"/>
    </location>
</feature>
<dbReference type="AlphaFoldDB" id="A0A915KUL1"/>
<protein>
    <submittedName>
        <fullName evidence="3">Uncharacterized protein</fullName>
    </submittedName>
</protein>
<name>A0A915KUL1_ROMCU</name>
<feature type="compositionally biased region" description="Low complexity" evidence="1">
    <location>
        <begin position="1"/>
        <end position="13"/>
    </location>
</feature>
<dbReference type="WBParaSite" id="nRc.2.0.1.t42616-RA">
    <property type="protein sequence ID" value="nRc.2.0.1.t42616-RA"/>
    <property type="gene ID" value="nRc.2.0.1.g42616"/>
</dbReference>
<dbReference type="Proteomes" id="UP000887565">
    <property type="component" value="Unplaced"/>
</dbReference>
<evidence type="ECO:0000313" key="2">
    <source>
        <dbReference type="Proteomes" id="UP000887565"/>
    </source>
</evidence>
<reference evidence="3" key="1">
    <citation type="submission" date="2022-11" db="UniProtKB">
        <authorList>
            <consortium name="WormBaseParasite"/>
        </authorList>
    </citation>
    <scope>IDENTIFICATION</scope>
</reference>
<evidence type="ECO:0000256" key="1">
    <source>
        <dbReference type="SAM" id="MobiDB-lite"/>
    </source>
</evidence>
<feature type="compositionally biased region" description="Basic and acidic residues" evidence="1">
    <location>
        <begin position="81"/>
        <end position="90"/>
    </location>
</feature>